<organism evidence="1 2">
    <name type="scientific">Leclercia barmai</name>
    <dbReference type="NCBI Taxonomy" id="2785629"/>
    <lineage>
        <taxon>Bacteria</taxon>
        <taxon>Pseudomonadati</taxon>
        <taxon>Pseudomonadota</taxon>
        <taxon>Gammaproteobacteria</taxon>
        <taxon>Enterobacterales</taxon>
        <taxon>Enterobacteriaceae</taxon>
        <taxon>Leclercia</taxon>
    </lineage>
</organism>
<gene>
    <name evidence="1" type="ORF">ITX56_17730</name>
</gene>
<reference evidence="1 2" key="1">
    <citation type="submission" date="2020-11" db="EMBL/GenBank/DDBJ databases">
        <title>Draft Genome of Enterobacter sp. strain EMC7.</title>
        <authorList>
            <person name="Barman P."/>
            <person name="Sinha S."/>
            <person name="Sen S."/>
            <person name="Chakraborty R."/>
        </authorList>
    </citation>
    <scope>NUCLEOTIDE SEQUENCE [LARGE SCALE GENOMIC DNA]</scope>
    <source>
        <strain evidence="1 2">EMC7</strain>
    </source>
</reference>
<comment type="caution">
    <text evidence="1">The sequence shown here is derived from an EMBL/GenBank/DDBJ whole genome shotgun (WGS) entry which is preliminary data.</text>
</comment>
<proteinExistence type="predicted"/>
<name>A0ABS7RZ64_9ENTR</name>
<dbReference type="Proteomes" id="UP000706580">
    <property type="component" value="Unassembled WGS sequence"/>
</dbReference>
<sequence>METLRMEATCGIVAKLANEGITYRHYRISQHAIQRFTERLRVTIDKIFPALDRAVIADARQAKDHRVMDQIKRAERQGGYCLLDPDTETYFFIALGAGKYHTISTVMTFALLTYTERK</sequence>
<evidence type="ECO:0000313" key="1">
    <source>
        <dbReference type="EMBL" id="MBZ0059609.1"/>
    </source>
</evidence>
<evidence type="ECO:0000313" key="2">
    <source>
        <dbReference type="Proteomes" id="UP000706580"/>
    </source>
</evidence>
<keyword evidence="2" id="KW-1185">Reference proteome</keyword>
<dbReference type="RefSeq" id="WP_223075282.1">
    <property type="nucleotide sequence ID" value="NZ_JADMNK010000010.1"/>
</dbReference>
<protein>
    <submittedName>
        <fullName evidence="1">Uncharacterized protein</fullName>
    </submittedName>
</protein>
<dbReference type="EMBL" id="JADMNK010000010">
    <property type="protein sequence ID" value="MBZ0059609.1"/>
    <property type="molecule type" value="Genomic_DNA"/>
</dbReference>
<accession>A0ABS7RZ64</accession>